<keyword evidence="2" id="KW-1185">Reference proteome</keyword>
<dbReference type="AlphaFoldDB" id="A0A9N9EKX9"/>
<name>A0A9N9EKX9_9GLOM</name>
<evidence type="ECO:0000313" key="2">
    <source>
        <dbReference type="Proteomes" id="UP000789396"/>
    </source>
</evidence>
<organism evidence="1 2">
    <name type="scientific">Racocetra fulgida</name>
    <dbReference type="NCBI Taxonomy" id="60492"/>
    <lineage>
        <taxon>Eukaryota</taxon>
        <taxon>Fungi</taxon>
        <taxon>Fungi incertae sedis</taxon>
        <taxon>Mucoromycota</taxon>
        <taxon>Glomeromycotina</taxon>
        <taxon>Glomeromycetes</taxon>
        <taxon>Diversisporales</taxon>
        <taxon>Gigasporaceae</taxon>
        <taxon>Racocetra</taxon>
    </lineage>
</organism>
<sequence length="75" mass="9180">MPQHRSSRQAANRRYYERNRERILQLRRASRIETRARLERLERIETCARLEYLERMIFQTHCYPQLSSTSAALNK</sequence>
<dbReference type="Proteomes" id="UP000789396">
    <property type="component" value="Unassembled WGS sequence"/>
</dbReference>
<accession>A0A9N9EKX9</accession>
<comment type="caution">
    <text evidence="1">The sequence shown here is derived from an EMBL/GenBank/DDBJ whole genome shotgun (WGS) entry which is preliminary data.</text>
</comment>
<dbReference type="EMBL" id="CAJVPZ010018059">
    <property type="protein sequence ID" value="CAG8684272.1"/>
    <property type="molecule type" value="Genomic_DNA"/>
</dbReference>
<proteinExistence type="predicted"/>
<gene>
    <name evidence="1" type="ORF">RFULGI_LOCUS9748</name>
</gene>
<feature type="non-terminal residue" evidence="1">
    <location>
        <position position="75"/>
    </location>
</feature>
<protein>
    <submittedName>
        <fullName evidence="1">8829_t:CDS:1</fullName>
    </submittedName>
</protein>
<reference evidence="1" key="1">
    <citation type="submission" date="2021-06" db="EMBL/GenBank/DDBJ databases">
        <authorList>
            <person name="Kallberg Y."/>
            <person name="Tangrot J."/>
            <person name="Rosling A."/>
        </authorList>
    </citation>
    <scope>NUCLEOTIDE SEQUENCE</scope>
    <source>
        <strain evidence="1">IN212</strain>
    </source>
</reference>
<evidence type="ECO:0000313" key="1">
    <source>
        <dbReference type="EMBL" id="CAG8684272.1"/>
    </source>
</evidence>